<evidence type="ECO:0000313" key="2">
    <source>
        <dbReference type="WBParaSite" id="JU765_v2.g17298.t1"/>
    </source>
</evidence>
<sequence length="172" mass="19357">MTMCGAPEMTDDHCERICYAALGMLWEGRSVKDPVNKKPMIIRAGIHTGSVISGIIGKKSPRLYFFGKSVMITSKMVLYCPPGGIHCTCAVHNQVLPLTNFEFITRGNIYIQGSGSIKTFFLKKSLKKSIWEIIDEEDDGKNSDGYAELWDELEKNWIRHGKTTTSRFCTII</sequence>
<organism evidence="1 2">
    <name type="scientific">Panagrolaimus sp. JU765</name>
    <dbReference type="NCBI Taxonomy" id="591449"/>
    <lineage>
        <taxon>Eukaryota</taxon>
        <taxon>Metazoa</taxon>
        <taxon>Ecdysozoa</taxon>
        <taxon>Nematoda</taxon>
        <taxon>Chromadorea</taxon>
        <taxon>Rhabditida</taxon>
        <taxon>Tylenchina</taxon>
        <taxon>Panagrolaimomorpha</taxon>
        <taxon>Panagrolaimoidea</taxon>
        <taxon>Panagrolaimidae</taxon>
        <taxon>Panagrolaimus</taxon>
    </lineage>
</organism>
<proteinExistence type="predicted"/>
<accession>A0AC34QKR2</accession>
<dbReference type="WBParaSite" id="JU765_v2.g17298.t1">
    <property type="protein sequence ID" value="JU765_v2.g17298.t1"/>
    <property type="gene ID" value="JU765_v2.g17298"/>
</dbReference>
<evidence type="ECO:0000313" key="1">
    <source>
        <dbReference type="Proteomes" id="UP000887576"/>
    </source>
</evidence>
<name>A0AC34QKR2_9BILA</name>
<protein>
    <submittedName>
        <fullName evidence="2">Guanylate cyclase domain-containing protein</fullName>
    </submittedName>
</protein>
<reference evidence="2" key="1">
    <citation type="submission" date="2022-11" db="UniProtKB">
        <authorList>
            <consortium name="WormBaseParasite"/>
        </authorList>
    </citation>
    <scope>IDENTIFICATION</scope>
</reference>
<dbReference type="Proteomes" id="UP000887576">
    <property type="component" value="Unplaced"/>
</dbReference>